<dbReference type="EMBL" id="FTOE01000001">
    <property type="protein sequence ID" value="SIS41412.1"/>
    <property type="molecule type" value="Genomic_DNA"/>
</dbReference>
<feature type="transmembrane region" description="Helical" evidence="5">
    <location>
        <begin position="21"/>
        <end position="41"/>
    </location>
</feature>
<dbReference type="STRING" id="619304.SAMN05421760_101231"/>
<evidence type="ECO:0000256" key="5">
    <source>
        <dbReference type="SAM" id="Phobius"/>
    </source>
</evidence>
<evidence type="ECO:0000256" key="1">
    <source>
        <dbReference type="ARBA" id="ARBA00004370"/>
    </source>
</evidence>
<dbReference type="AlphaFoldDB" id="A0A1N7IWD6"/>
<reference evidence="8" key="1">
    <citation type="submission" date="2017-01" db="EMBL/GenBank/DDBJ databases">
        <authorList>
            <person name="Varghese N."/>
            <person name="Submissions S."/>
        </authorList>
    </citation>
    <scope>NUCLEOTIDE SEQUENCE [LARGE SCALE GENOMIC DNA]</scope>
    <source>
        <strain evidence="8">DSM 22306</strain>
    </source>
</reference>
<gene>
    <name evidence="7" type="ORF">SAMN05421760_101231</name>
</gene>
<keyword evidence="8" id="KW-1185">Reference proteome</keyword>
<dbReference type="PROSITE" id="PS50111">
    <property type="entry name" value="CHEMOTAXIS_TRANSDUC_2"/>
    <property type="match status" value="1"/>
</dbReference>
<sequence length="503" mass="54959">MKENEELTLFTMHRLYVAGDRIMVSVQWFLFLISLTLASWYDTWAESMVIGLSSAILCTVLYVSMPGGRVTRVTQGLSLMVFSALLIHQSHGMLEFHFSIFVLLAFLLYYRDWLPIIAAAGLIAVHHFTFNYLQEAGSGVFIFENRTGLSIVLLHAAFVVFESLLLIYMALQAKKEGVQAEEVSLVVSKLAIHDGVIDLTQRETHSNSSLAVSLNNYMDAVYNAIDEAKRGGLELNSSLSKTAEITQQASINAQHQQVGTSQLASAIEEMNCSFHEVSGNAQQAAEFAQSAKNQTIEGDRILRQTIESITSLAAKVSDTNQLIIGLEKDSRQIGHVVDLISGIADQTNLLALNAAIEAARAGDAGRGFAVVADEVRSLASNTQRSTAEIQKMISQLQSRSLEASTAMAESQKQAETGRSQVVNTGEILEDIGRSIKVISDMNTQIASSTDEQSAVASEISKNVSSINELSMQVEGAVSEASERTRVLTQISRRLADQVERFRT</sequence>
<dbReference type="Pfam" id="PF00015">
    <property type="entry name" value="MCPsignal"/>
    <property type="match status" value="1"/>
</dbReference>
<evidence type="ECO:0000256" key="2">
    <source>
        <dbReference type="ARBA" id="ARBA00023224"/>
    </source>
</evidence>
<feature type="transmembrane region" description="Helical" evidence="5">
    <location>
        <begin position="77"/>
        <end position="107"/>
    </location>
</feature>
<feature type="transmembrane region" description="Helical" evidence="5">
    <location>
        <begin position="47"/>
        <end position="65"/>
    </location>
</feature>
<feature type="transmembrane region" description="Helical" evidence="5">
    <location>
        <begin position="113"/>
        <end position="130"/>
    </location>
</feature>
<comment type="similarity">
    <text evidence="3">Belongs to the methyl-accepting chemotaxis (MCP) protein family.</text>
</comment>
<keyword evidence="5" id="KW-0472">Membrane</keyword>
<dbReference type="InterPro" id="IPR004089">
    <property type="entry name" value="MCPsignal_dom"/>
</dbReference>
<dbReference type="GO" id="GO:0006935">
    <property type="term" value="P:chemotaxis"/>
    <property type="evidence" value="ECO:0007669"/>
    <property type="project" value="UniProtKB-ARBA"/>
</dbReference>
<dbReference type="PANTHER" id="PTHR32089:SF120">
    <property type="entry name" value="METHYL-ACCEPTING CHEMOTAXIS PROTEIN TLPQ"/>
    <property type="match status" value="1"/>
</dbReference>
<feature type="domain" description="Methyl-accepting transducer" evidence="6">
    <location>
        <begin position="231"/>
        <end position="467"/>
    </location>
</feature>
<dbReference type="CDD" id="cd11386">
    <property type="entry name" value="MCP_signal"/>
    <property type="match status" value="1"/>
</dbReference>
<dbReference type="RefSeq" id="WP_054342455.1">
    <property type="nucleotide sequence ID" value="NZ_FTOE01000001.1"/>
</dbReference>
<evidence type="ECO:0000313" key="7">
    <source>
        <dbReference type="EMBL" id="SIS41412.1"/>
    </source>
</evidence>
<protein>
    <submittedName>
        <fullName evidence="7">Methyl-accepting chemotaxis protein</fullName>
    </submittedName>
</protein>
<dbReference type="SMART" id="SM00283">
    <property type="entry name" value="MA"/>
    <property type="match status" value="1"/>
</dbReference>
<keyword evidence="5" id="KW-1133">Transmembrane helix</keyword>
<evidence type="ECO:0000256" key="4">
    <source>
        <dbReference type="PROSITE-ProRule" id="PRU00284"/>
    </source>
</evidence>
<dbReference type="OrthoDB" id="2489132at2"/>
<dbReference type="Proteomes" id="UP000185999">
    <property type="component" value="Unassembled WGS sequence"/>
</dbReference>
<name>A0A1N7IWD6_9GAMM</name>
<dbReference type="GO" id="GO:0016020">
    <property type="term" value="C:membrane"/>
    <property type="evidence" value="ECO:0007669"/>
    <property type="project" value="UniProtKB-SubCell"/>
</dbReference>
<dbReference type="Gene3D" id="1.10.287.950">
    <property type="entry name" value="Methyl-accepting chemotaxis protein"/>
    <property type="match status" value="1"/>
</dbReference>
<evidence type="ECO:0000256" key="3">
    <source>
        <dbReference type="ARBA" id="ARBA00029447"/>
    </source>
</evidence>
<dbReference type="PANTHER" id="PTHR32089">
    <property type="entry name" value="METHYL-ACCEPTING CHEMOTAXIS PROTEIN MCPB"/>
    <property type="match status" value="1"/>
</dbReference>
<proteinExistence type="inferred from homology"/>
<accession>A0A1N7IWD6</accession>
<keyword evidence="5" id="KW-0812">Transmembrane</keyword>
<evidence type="ECO:0000313" key="8">
    <source>
        <dbReference type="Proteomes" id="UP000185999"/>
    </source>
</evidence>
<dbReference type="GO" id="GO:0007165">
    <property type="term" value="P:signal transduction"/>
    <property type="evidence" value="ECO:0007669"/>
    <property type="project" value="UniProtKB-KW"/>
</dbReference>
<dbReference type="SUPFAM" id="SSF58104">
    <property type="entry name" value="Methyl-accepting chemotaxis protein (MCP) signaling domain"/>
    <property type="match status" value="1"/>
</dbReference>
<evidence type="ECO:0000259" key="6">
    <source>
        <dbReference type="PROSITE" id="PS50111"/>
    </source>
</evidence>
<feature type="transmembrane region" description="Helical" evidence="5">
    <location>
        <begin position="151"/>
        <end position="171"/>
    </location>
</feature>
<dbReference type="FunFam" id="1.10.287.950:FF:000001">
    <property type="entry name" value="Methyl-accepting chemotaxis sensory transducer"/>
    <property type="match status" value="1"/>
</dbReference>
<organism evidence="7 8">
    <name type="scientific">Neptunomonas antarctica</name>
    <dbReference type="NCBI Taxonomy" id="619304"/>
    <lineage>
        <taxon>Bacteria</taxon>
        <taxon>Pseudomonadati</taxon>
        <taxon>Pseudomonadota</taxon>
        <taxon>Gammaproteobacteria</taxon>
        <taxon>Oceanospirillales</taxon>
        <taxon>Oceanospirillaceae</taxon>
        <taxon>Neptunomonas</taxon>
    </lineage>
</organism>
<keyword evidence="2 4" id="KW-0807">Transducer</keyword>
<comment type="subcellular location">
    <subcellularLocation>
        <location evidence="1">Membrane</location>
    </subcellularLocation>
</comment>